<proteinExistence type="predicted"/>
<name>A0ABS8URW6_DATST</name>
<organism evidence="1 2">
    <name type="scientific">Datura stramonium</name>
    <name type="common">Jimsonweed</name>
    <name type="synonym">Common thornapple</name>
    <dbReference type="NCBI Taxonomy" id="4076"/>
    <lineage>
        <taxon>Eukaryota</taxon>
        <taxon>Viridiplantae</taxon>
        <taxon>Streptophyta</taxon>
        <taxon>Embryophyta</taxon>
        <taxon>Tracheophyta</taxon>
        <taxon>Spermatophyta</taxon>
        <taxon>Magnoliopsida</taxon>
        <taxon>eudicotyledons</taxon>
        <taxon>Gunneridae</taxon>
        <taxon>Pentapetalae</taxon>
        <taxon>asterids</taxon>
        <taxon>lamiids</taxon>
        <taxon>Solanales</taxon>
        <taxon>Solanaceae</taxon>
        <taxon>Solanoideae</taxon>
        <taxon>Datureae</taxon>
        <taxon>Datura</taxon>
    </lineage>
</organism>
<protein>
    <submittedName>
        <fullName evidence="1">Uncharacterized protein</fullName>
    </submittedName>
</protein>
<comment type="caution">
    <text evidence="1">The sequence shown here is derived from an EMBL/GenBank/DDBJ whole genome shotgun (WGS) entry which is preliminary data.</text>
</comment>
<dbReference type="Proteomes" id="UP000823775">
    <property type="component" value="Unassembled WGS sequence"/>
</dbReference>
<accession>A0ABS8URW6</accession>
<evidence type="ECO:0000313" key="2">
    <source>
        <dbReference type="Proteomes" id="UP000823775"/>
    </source>
</evidence>
<dbReference type="EMBL" id="JACEIK010002354">
    <property type="protein sequence ID" value="MCD9560636.1"/>
    <property type="molecule type" value="Genomic_DNA"/>
</dbReference>
<sequence length="80" mass="8630">MECSNKRRVREFLSIRRDLAWAEKDDAASKEINEVVASYAAGDATRTDDHHHSCGGGYTLLDVSGAGGTGGKYTPTVEEV</sequence>
<keyword evidence="2" id="KW-1185">Reference proteome</keyword>
<reference evidence="1 2" key="1">
    <citation type="journal article" date="2021" name="BMC Genomics">
        <title>Datura genome reveals duplications of psychoactive alkaloid biosynthetic genes and high mutation rate following tissue culture.</title>
        <authorList>
            <person name="Rajewski A."/>
            <person name="Carter-House D."/>
            <person name="Stajich J."/>
            <person name="Litt A."/>
        </authorList>
    </citation>
    <scope>NUCLEOTIDE SEQUENCE [LARGE SCALE GENOMIC DNA]</scope>
    <source>
        <strain evidence="1">AR-01</strain>
    </source>
</reference>
<evidence type="ECO:0000313" key="1">
    <source>
        <dbReference type="EMBL" id="MCD9560636.1"/>
    </source>
</evidence>
<gene>
    <name evidence="1" type="ORF">HAX54_019361</name>
</gene>